<evidence type="ECO:0000256" key="4">
    <source>
        <dbReference type="ARBA" id="ARBA00022917"/>
    </source>
</evidence>
<organism evidence="7 8">
    <name type="scientific">Butyricicoccus intestinisimiae</name>
    <dbReference type="NCBI Taxonomy" id="2841509"/>
    <lineage>
        <taxon>Bacteria</taxon>
        <taxon>Bacillati</taxon>
        <taxon>Bacillota</taxon>
        <taxon>Clostridia</taxon>
        <taxon>Eubacteriales</taxon>
        <taxon>Butyricicoccaceae</taxon>
        <taxon>Butyricicoccus</taxon>
    </lineage>
</organism>
<dbReference type="PANTHER" id="PTHR15239:SF6">
    <property type="entry name" value="RIBOSOME QUALITY CONTROL COMPLEX SUBUNIT NEMF"/>
    <property type="match status" value="1"/>
</dbReference>
<dbReference type="RefSeq" id="WP_216468662.1">
    <property type="nucleotide sequence ID" value="NZ_JAHLQI010000001.1"/>
</dbReference>
<dbReference type="Pfam" id="PF05833">
    <property type="entry name" value="NFACT_N"/>
    <property type="match status" value="1"/>
</dbReference>
<evidence type="ECO:0000256" key="1">
    <source>
        <dbReference type="ARBA" id="ARBA00022555"/>
    </source>
</evidence>
<keyword evidence="2 5" id="KW-0699">rRNA-binding</keyword>
<reference evidence="7 8" key="1">
    <citation type="submission" date="2021-06" db="EMBL/GenBank/DDBJ databases">
        <authorList>
            <person name="Sun Q."/>
            <person name="Li D."/>
        </authorList>
    </citation>
    <scope>NUCLEOTIDE SEQUENCE [LARGE SCALE GENOMIC DNA]</scope>
    <source>
        <strain evidence="7 8">MSJd-7</strain>
    </source>
</reference>
<comment type="subunit">
    <text evidence="5">Associates with stalled 50S ribosomal subunits. Binds to RqcP.</text>
</comment>
<comment type="function">
    <text evidence="5">Key component of the ribosome quality control system (RQC), a ribosome-associated complex that mediates the extraction of incompletely synthesized nascent chains from stalled ribosomes and their subsequent degradation. RqcH recruits Ala-charged tRNA, and with RqcP directs the elongation of stalled nascent chains on 50S ribosomal subunits, leading to non-templated C-terminal alanine extensions (Ala tail). The Ala tail promotes nascent chain degradation. May add between 1 and at least 8 Ala residues. Binds to stalled 50S ribosomal subunits.</text>
</comment>
<dbReference type="InterPro" id="IPR043682">
    <property type="entry name" value="RqcH_bacterial"/>
</dbReference>
<evidence type="ECO:0000313" key="7">
    <source>
        <dbReference type="EMBL" id="MBU5489043.1"/>
    </source>
</evidence>
<protein>
    <recommendedName>
        <fullName evidence="5">Rqc2 homolog RqcH</fullName>
        <shortName evidence="5">RqcH</shortName>
    </recommendedName>
</protein>
<dbReference type="Pfam" id="PF05670">
    <property type="entry name" value="NFACT-R_1"/>
    <property type="match status" value="1"/>
</dbReference>
<evidence type="ECO:0000256" key="3">
    <source>
        <dbReference type="ARBA" id="ARBA00022884"/>
    </source>
</evidence>
<sequence length="591" mass="66863">MPLDAVCLLATVREINARTAEGRIDKIYQPERDEIVLSIRLMRGSVKLLLSAGAGSPRMHFIEKGRENPSAPPMFCMLLRKHLQGAKIVSVVSPDMERMAIITCDTVDEMGVPSKKYLAVELMGKYSNVILYDADGRILDALKRVDGDTSGKRQVLPGLFYRMPPPQDKLNLLEISPAGVAAAIRAAEEETGVDRWLLNHFKGLSPLVCRELACRACGETEKPMHALTDGERGSLADVLADFVQMIEKNRLKPYLLTKRADGTVFDFTVMPVKQYGDLMQNTQADSFSQMLADFYEKKSNTERIRHHAANMTHTLQNARDRMRRKLAAQRKELSDSQNRDKFKRRGDLITANLYQIEQGARKVKVIDYYDPACPEVELNLDARLTPQQNAQRQFKLYTKAKNAEEHLTQQIAQGEQELEYLDSVLEAITEAENLTDLAQIHEELVKTGYLSAKQDKKKRRNAKPVQGKPFHYRTSDGFDVFAGKNNIQNDLLTLKTAFKRDMWFHTQKIHGSHVILVCDGREPTDEAMTEAAEIAAWHSQARGSSQVPVDYSQVRNIKKPNGAKPGMVIYHTHQTAYVTPDEKKIEKLRVE</sequence>
<keyword evidence="4 5" id="KW-0648">Protein biosynthesis</keyword>
<evidence type="ECO:0000259" key="6">
    <source>
        <dbReference type="Pfam" id="PF05670"/>
    </source>
</evidence>
<evidence type="ECO:0000256" key="2">
    <source>
        <dbReference type="ARBA" id="ARBA00022730"/>
    </source>
</evidence>
<dbReference type="InterPro" id="IPR008532">
    <property type="entry name" value="NFACT_RNA-bd"/>
</dbReference>
<keyword evidence="3 5" id="KW-0694">RNA-binding</keyword>
<proteinExistence type="inferred from homology"/>
<dbReference type="PANTHER" id="PTHR15239">
    <property type="entry name" value="NUCLEAR EXPORT MEDIATOR FACTOR NEMF"/>
    <property type="match status" value="1"/>
</dbReference>
<dbReference type="EMBL" id="JAHLQI010000001">
    <property type="protein sequence ID" value="MBU5489043.1"/>
    <property type="molecule type" value="Genomic_DNA"/>
</dbReference>
<comment type="caution">
    <text evidence="7">The sequence shown here is derived from an EMBL/GenBank/DDBJ whole genome shotgun (WGS) entry which is preliminary data.</text>
</comment>
<gene>
    <name evidence="5" type="primary">rqcH</name>
    <name evidence="7" type="ORF">KQI75_00120</name>
</gene>
<dbReference type="Proteomes" id="UP000783588">
    <property type="component" value="Unassembled WGS sequence"/>
</dbReference>
<dbReference type="HAMAP" id="MF_00844_B">
    <property type="entry name" value="RqcH_B"/>
    <property type="match status" value="1"/>
</dbReference>
<keyword evidence="1 5" id="KW-0820">tRNA-binding</keyword>
<name>A0ABS6ENF6_9FIRM</name>
<keyword evidence="8" id="KW-1185">Reference proteome</keyword>
<feature type="domain" description="NFACT RNA-binding" evidence="6">
    <location>
        <begin position="468"/>
        <end position="568"/>
    </location>
</feature>
<dbReference type="InterPro" id="IPR051608">
    <property type="entry name" value="RQC_Subunit_NEMF"/>
</dbReference>
<evidence type="ECO:0000313" key="8">
    <source>
        <dbReference type="Proteomes" id="UP000783588"/>
    </source>
</evidence>
<evidence type="ECO:0000256" key="5">
    <source>
        <dbReference type="HAMAP-Rule" id="MF_00844"/>
    </source>
</evidence>
<accession>A0ABS6ENF6</accession>
<comment type="similarity">
    <text evidence="5">Belongs to the NEMF family.</text>
</comment>